<dbReference type="Proteomes" id="UP001152622">
    <property type="component" value="Chromosome 4"/>
</dbReference>
<dbReference type="EMBL" id="JAINUF010000004">
    <property type="protein sequence ID" value="KAJ8364969.1"/>
    <property type="molecule type" value="Genomic_DNA"/>
</dbReference>
<name>A0A9Q1J308_SYNKA</name>
<dbReference type="AlphaFoldDB" id="A0A9Q1J308"/>
<proteinExistence type="predicted"/>
<evidence type="ECO:0000313" key="2">
    <source>
        <dbReference type="Proteomes" id="UP001152622"/>
    </source>
</evidence>
<evidence type="ECO:0000313" key="1">
    <source>
        <dbReference type="EMBL" id="KAJ8364969.1"/>
    </source>
</evidence>
<accession>A0A9Q1J308</accession>
<gene>
    <name evidence="1" type="ORF">SKAU_G00138000</name>
</gene>
<dbReference type="OrthoDB" id="410381at2759"/>
<sequence>MENDWWIKKASEIQHHADTNNSHAFYDAIKSIYGPQRKNITPVRSADGATLYKDKQQIPDRWVEHFNTLLNTSHPTQTDILSDLPCLPLVNLLDFLPSFSEVRIGRASVAFGRLKSRVFQNRNLPR</sequence>
<reference evidence="1" key="1">
    <citation type="journal article" date="2023" name="Science">
        <title>Genome structures resolve the early diversification of teleost fishes.</title>
        <authorList>
            <person name="Parey E."/>
            <person name="Louis A."/>
            <person name="Montfort J."/>
            <person name="Bouchez O."/>
            <person name="Roques C."/>
            <person name="Iampietro C."/>
            <person name="Lluch J."/>
            <person name="Castinel A."/>
            <person name="Donnadieu C."/>
            <person name="Desvignes T."/>
            <person name="Floi Bucao C."/>
            <person name="Jouanno E."/>
            <person name="Wen M."/>
            <person name="Mejri S."/>
            <person name="Dirks R."/>
            <person name="Jansen H."/>
            <person name="Henkel C."/>
            <person name="Chen W.J."/>
            <person name="Zahm M."/>
            <person name="Cabau C."/>
            <person name="Klopp C."/>
            <person name="Thompson A.W."/>
            <person name="Robinson-Rechavi M."/>
            <person name="Braasch I."/>
            <person name="Lecointre G."/>
            <person name="Bobe J."/>
            <person name="Postlethwait J.H."/>
            <person name="Berthelot C."/>
            <person name="Roest Crollius H."/>
            <person name="Guiguen Y."/>
        </authorList>
    </citation>
    <scope>NUCLEOTIDE SEQUENCE</scope>
    <source>
        <strain evidence="1">WJC10195</strain>
    </source>
</reference>
<comment type="caution">
    <text evidence="1">The sequence shown here is derived from an EMBL/GenBank/DDBJ whole genome shotgun (WGS) entry which is preliminary data.</text>
</comment>
<protein>
    <submittedName>
        <fullName evidence="1">Uncharacterized protein</fullName>
    </submittedName>
</protein>
<keyword evidence="2" id="KW-1185">Reference proteome</keyword>
<organism evidence="1 2">
    <name type="scientific">Synaphobranchus kaupii</name>
    <name type="common">Kaup's arrowtooth eel</name>
    <dbReference type="NCBI Taxonomy" id="118154"/>
    <lineage>
        <taxon>Eukaryota</taxon>
        <taxon>Metazoa</taxon>
        <taxon>Chordata</taxon>
        <taxon>Craniata</taxon>
        <taxon>Vertebrata</taxon>
        <taxon>Euteleostomi</taxon>
        <taxon>Actinopterygii</taxon>
        <taxon>Neopterygii</taxon>
        <taxon>Teleostei</taxon>
        <taxon>Anguilliformes</taxon>
        <taxon>Synaphobranchidae</taxon>
        <taxon>Synaphobranchus</taxon>
    </lineage>
</organism>